<dbReference type="InterPro" id="IPR003509">
    <property type="entry name" value="UPF0102_YraN-like"/>
</dbReference>
<dbReference type="Gene3D" id="3.40.1350.10">
    <property type="match status" value="1"/>
</dbReference>
<proteinExistence type="inferred from homology"/>
<dbReference type="AlphaFoldDB" id="A0A4R6IHX9"/>
<accession>A0A4R6IHX9</accession>
<dbReference type="InterPro" id="IPR011856">
    <property type="entry name" value="tRNA_endonuc-like_dom_sf"/>
</dbReference>
<protein>
    <recommendedName>
        <fullName evidence="2">UPF0102 protein CLV32_2645</fullName>
    </recommendedName>
</protein>
<comment type="similarity">
    <text evidence="1 2">Belongs to the UPF0102 family.</text>
</comment>
<evidence type="ECO:0000313" key="4">
    <source>
        <dbReference type="Proteomes" id="UP000295499"/>
    </source>
</evidence>
<organism evidence="3 4">
    <name type="scientific">Pedobacter duraquae</name>
    <dbReference type="NCBI Taxonomy" id="425511"/>
    <lineage>
        <taxon>Bacteria</taxon>
        <taxon>Pseudomonadati</taxon>
        <taxon>Bacteroidota</taxon>
        <taxon>Sphingobacteriia</taxon>
        <taxon>Sphingobacteriales</taxon>
        <taxon>Sphingobacteriaceae</taxon>
        <taxon>Pedobacter</taxon>
    </lineage>
</organism>
<keyword evidence="3" id="KW-0378">Hydrolase</keyword>
<dbReference type="PANTHER" id="PTHR34039">
    <property type="entry name" value="UPF0102 PROTEIN YRAN"/>
    <property type="match status" value="1"/>
</dbReference>
<dbReference type="CDD" id="cd20736">
    <property type="entry name" value="PoNe_Nuclease"/>
    <property type="match status" value="1"/>
</dbReference>
<evidence type="ECO:0000256" key="2">
    <source>
        <dbReference type="HAMAP-Rule" id="MF_00048"/>
    </source>
</evidence>
<dbReference type="HAMAP" id="MF_00048">
    <property type="entry name" value="UPF0102"/>
    <property type="match status" value="1"/>
</dbReference>
<dbReference type="Pfam" id="PF02021">
    <property type="entry name" value="UPF0102"/>
    <property type="match status" value="1"/>
</dbReference>
<dbReference type="Proteomes" id="UP000295499">
    <property type="component" value="Unassembled WGS sequence"/>
</dbReference>
<evidence type="ECO:0000313" key="3">
    <source>
        <dbReference type="EMBL" id="TDO21540.1"/>
    </source>
</evidence>
<dbReference type="NCBIfam" id="NF009150">
    <property type="entry name" value="PRK12497.1-3"/>
    <property type="match status" value="1"/>
</dbReference>
<keyword evidence="3" id="KW-0540">Nuclease</keyword>
<reference evidence="3 4" key="1">
    <citation type="submission" date="2019-03" db="EMBL/GenBank/DDBJ databases">
        <title>Genomic Encyclopedia of Archaeal and Bacterial Type Strains, Phase II (KMG-II): from individual species to whole genera.</title>
        <authorList>
            <person name="Goeker M."/>
        </authorList>
    </citation>
    <scope>NUCLEOTIDE SEQUENCE [LARGE SCALE GENOMIC DNA]</scope>
    <source>
        <strain evidence="3 4">DSM 19034</strain>
    </source>
</reference>
<dbReference type="EMBL" id="SNWM01000003">
    <property type="protein sequence ID" value="TDO21540.1"/>
    <property type="molecule type" value="Genomic_DNA"/>
</dbReference>
<name>A0A4R6IHX9_9SPHI</name>
<dbReference type="RefSeq" id="WP_133556121.1">
    <property type="nucleotide sequence ID" value="NZ_SNWM01000003.1"/>
</dbReference>
<evidence type="ECO:0000256" key="1">
    <source>
        <dbReference type="ARBA" id="ARBA00006738"/>
    </source>
</evidence>
<dbReference type="OrthoDB" id="9802516at2"/>
<dbReference type="PANTHER" id="PTHR34039:SF1">
    <property type="entry name" value="UPF0102 PROTEIN YRAN"/>
    <property type="match status" value="1"/>
</dbReference>
<dbReference type="SUPFAM" id="SSF52980">
    <property type="entry name" value="Restriction endonuclease-like"/>
    <property type="match status" value="1"/>
</dbReference>
<dbReference type="InterPro" id="IPR011335">
    <property type="entry name" value="Restrct_endonuc-II-like"/>
</dbReference>
<dbReference type="GO" id="GO:0004519">
    <property type="term" value="F:endonuclease activity"/>
    <property type="evidence" value="ECO:0007669"/>
    <property type="project" value="UniProtKB-KW"/>
</dbReference>
<gene>
    <name evidence="3" type="ORF">CLV32_2645</name>
</gene>
<sequence>MAKHLDLGILGEQLAKTYLLNKGYRLLEQNWRYGRAEVDLIMAVAGKLIFVEVKTRRSSDHGTPDEFVDWKKEQQLEFASGAYIERVNHQGEIRFDIIAIVFENEDLYAINHIEDAFWPDF</sequence>
<dbReference type="GO" id="GO:0003676">
    <property type="term" value="F:nucleic acid binding"/>
    <property type="evidence" value="ECO:0007669"/>
    <property type="project" value="InterPro"/>
</dbReference>
<keyword evidence="4" id="KW-1185">Reference proteome</keyword>
<keyword evidence="3" id="KW-0255">Endonuclease</keyword>
<comment type="caution">
    <text evidence="3">The sequence shown here is derived from an EMBL/GenBank/DDBJ whole genome shotgun (WGS) entry which is preliminary data.</text>
</comment>